<dbReference type="CDD" id="cd07067">
    <property type="entry name" value="HP_PGM_like"/>
    <property type="match status" value="1"/>
</dbReference>
<comment type="caution">
    <text evidence="3">The sequence shown here is derived from an EMBL/GenBank/DDBJ whole genome shotgun (WGS) entry which is preliminary data.</text>
</comment>
<dbReference type="Pfam" id="PF00300">
    <property type="entry name" value="His_Phos_1"/>
    <property type="match status" value="1"/>
</dbReference>
<gene>
    <name evidence="3" type="ORF">ACFODU_13795</name>
</gene>
<evidence type="ECO:0000313" key="4">
    <source>
        <dbReference type="Proteomes" id="UP001595456"/>
    </source>
</evidence>
<proteinExistence type="predicted"/>
<sequence>MIYLLRHGQTHFNLERRIEGSLDSPLTSLGREQMRAAGERLRGMLAPETLNGEAEYQILSSPQPRAHQSALILREAMGADKPVITDARLAEVGCGSWEKHHYASICARDPLVEEEPTFLSAWAHHCLDGEGLDTAVERLWCWLRWAGNARLIVVGHGISGAILRALYAGEGRDAMLAHHTIEPDCIHRLERGWVEEIAVD</sequence>
<dbReference type="Proteomes" id="UP001595456">
    <property type="component" value="Unassembled WGS sequence"/>
</dbReference>
<evidence type="ECO:0000256" key="2">
    <source>
        <dbReference type="ARBA" id="ARBA00023235"/>
    </source>
</evidence>
<reference evidence="4" key="1">
    <citation type="journal article" date="2019" name="Int. J. Syst. Evol. Microbiol.">
        <title>The Global Catalogue of Microorganisms (GCM) 10K type strain sequencing project: providing services to taxonomists for standard genome sequencing and annotation.</title>
        <authorList>
            <consortium name="The Broad Institute Genomics Platform"/>
            <consortium name="The Broad Institute Genome Sequencing Center for Infectious Disease"/>
            <person name="Wu L."/>
            <person name="Ma J."/>
        </authorList>
    </citation>
    <scope>NUCLEOTIDE SEQUENCE [LARGE SCALE GENOMIC DNA]</scope>
    <source>
        <strain evidence="4">KCTC 52607</strain>
    </source>
</reference>
<protein>
    <submittedName>
        <fullName evidence="3">Histidine phosphatase family protein</fullName>
    </submittedName>
</protein>
<organism evidence="3 4">
    <name type="scientific">Alteraurantiacibacter palmitatis</name>
    <dbReference type="NCBI Taxonomy" id="2054628"/>
    <lineage>
        <taxon>Bacteria</taxon>
        <taxon>Pseudomonadati</taxon>
        <taxon>Pseudomonadota</taxon>
        <taxon>Alphaproteobacteria</taxon>
        <taxon>Sphingomonadales</taxon>
        <taxon>Erythrobacteraceae</taxon>
        <taxon>Alteraurantiacibacter</taxon>
    </lineage>
</organism>
<evidence type="ECO:0000256" key="1">
    <source>
        <dbReference type="ARBA" id="ARBA00023152"/>
    </source>
</evidence>
<dbReference type="InterPro" id="IPR001345">
    <property type="entry name" value="PG/BPGM_mutase_AS"/>
</dbReference>
<dbReference type="InterPro" id="IPR013078">
    <property type="entry name" value="His_Pase_superF_clade-1"/>
</dbReference>
<dbReference type="SMART" id="SM00855">
    <property type="entry name" value="PGAM"/>
    <property type="match status" value="1"/>
</dbReference>
<dbReference type="RefSeq" id="WP_336924649.1">
    <property type="nucleotide sequence ID" value="NZ_JBANRO010000001.1"/>
</dbReference>
<keyword evidence="2" id="KW-0413">Isomerase</keyword>
<keyword evidence="1" id="KW-0324">Glycolysis</keyword>
<name>A0ABV7EAH1_9SPHN</name>
<evidence type="ECO:0000313" key="3">
    <source>
        <dbReference type="EMBL" id="MFC3098864.1"/>
    </source>
</evidence>
<keyword evidence="4" id="KW-1185">Reference proteome</keyword>
<dbReference type="EMBL" id="JBHRST010000022">
    <property type="protein sequence ID" value="MFC3098864.1"/>
    <property type="molecule type" value="Genomic_DNA"/>
</dbReference>
<dbReference type="Gene3D" id="3.40.50.1240">
    <property type="entry name" value="Phosphoglycerate mutase-like"/>
    <property type="match status" value="1"/>
</dbReference>
<dbReference type="InterPro" id="IPR029033">
    <property type="entry name" value="His_PPase_superfam"/>
</dbReference>
<dbReference type="SUPFAM" id="SSF53254">
    <property type="entry name" value="Phosphoglycerate mutase-like"/>
    <property type="match status" value="1"/>
</dbReference>
<accession>A0ABV7EAH1</accession>
<dbReference type="PANTHER" id="PTHR48100:SF1">
    <property type="entry name" value="HISTIDINE PHOSPHATASE FAMILY PROTEIN-RELATED"/>
    <property type="match status" value="1"/>
</dbReference>
<dbReference type="PANTHER" id="PTHR48100">
    <property type="entry name" value="BROAD-SPECIFICITY PHOSPHATASE YOR283W-RELATED"/>
    <property type="match status" value="1"/>
</dbReference>
<dbReference type="PROSITE" id="PS00175">
    <property type="entry name" value="PG_MUTASE"/>
    <property type="match status" value="1"/>
</dbReference>
<dbReference type="InterPro" id="IPR050275">
    <property type="entry name" value="PGM_Phosphatase"/>
</dbReference>